<dbReference type="InterPro" id="IPR003594">
    <property type="entry name" value="HATPase_dom"/>
</dbReference>
<dbReference type="PROSITE" id="PS50112">
    <property type="entry name" value="PAS"/>
    <property type="match status" value="1"/>
</dbReference>
<feature type="modified residue" description="4-aspartylphosphate" evidence="2">
    <location>
        <position position="1057"/>
    </location>
</feature>
<dbReference type="InterPro" id="IPR004358">
    <property type="entry name" value="Sig_transdc_His_kin-like_C"/>
</dbReference>
<dbReference type="CDD" id="cd00130">
    <property type="entry name" value="PAS"/>
    <property type="match status" value="1"/>
</dbReference>
<dbReference type="Gene3D" id="3.40.50.2300">
    <property type="match status" value="1"/>
</dbReference>
<evidence type="ECO:0000259" key="6">
    <source>
        <dbReference type="PROSITE" id="PS50110"/>
    </source>
</evidence>
<evidence type="ECO:0000256" key="4">
    <source>
        <dbReference type="SAM" id="MobiDB-lite"/>
    </source>
</evidence>
<dbReference type="PROSITE" id="PS50110">
    <property type="entry name" value="RESPONSE_REGULATORY"/>
    <property type="match status" value="1"/>
</dbReference>
<dbReference type="InterPro" id="IPR036097">
    <property type="entry name" value="HisK_dim/P_sf"/>
</dbReference>
<organism evidence="8 9">
    <name type="scientific">Aureobasidium pullulans</name>
    <name type="common">Black yeast</name>
    <name type="synonym">Pullularia pullulans</name>
    <dbReference type="NCBI Taxonomy" id="5580"/>
    <lineage>
        <taxon>Eukaryota</taxon>
        <taxon>Fungi</taxon>
        <taxon>Dikarya</taxon>
        <taxon>Ascomycota</taxon>
        <taxon>Pezizomycotina</taxon>
        <taxon>Dothideomycetes</taxon>
        <taxon>Dothideomycetidae</taxon>
        <taxon>Dothideales</taxon>
        <taxon>Saccotheciaceae</taxon>
        <taxon>Aureobasidium</taxon>
    </lineage>
</organism>
<dbReference type="EMBL" id="QZBM01000139">
    <property type="protein sequence ID" value="THZ22442.1"/>
    <property type="molecule type" value="Genomic_DNA"/>
</dbReference>
<dbReference type="CDD" id="cd00082">
    <property type="entry name" value="HisKA"/>
    <property type="match status" value="1"/>
</dbReference>
<feature type="domain" description="Histidine kinase" evidence="5">
    <location>
        <begin position="676"/>
        <end position="947"/>
    </location>
</feature>
<comment type="caution">
    <text evidence="8">The sequence shown here is derived from an EMBL/GenBank/DDBJ whole genome shotgun (WGS) entry which is preliminary data.</text>
</comment>
<dbReference type="InterPro" id="IPR011006">
    <property type="entry name" value="CheY-like_superfamily"/>
</dbReference>
<dbReference type="SMART" id="SM00387">
    <property type="entry name" value="HATPase_c"/>
    <property type="match status" value="1"/>
</dbReference>
<dbReference type="InterPro" id="IPR058846">
    <property type="entry name" value="PAS-like"/>
</dbReference>
<feature type="region of interest" description="Disordered" evidence="4">
    <location>
        <begin position="952"/>
        <end position="984"/>
    </location>
</feature>
<sequence>MNASRVPPPGELVATTLLEYLQHNNRPTFIIDLADANNINKDLAFSFCNKAFSSCRTYVALTTIHAAKESDNLLNAFHSWIVQRGDELYDDRHFQDVSWSATTLQKRWRIISGTPIVASSLNACSIDHHISDNALLYNSRKATKETLPLVPMAPSPYQRLVDEFDWGSSTLGPIASWPKALKEIAKSVICNSKPVGVFWGPERIVIYNAPYAELIPSFHPQQFGRSMKTDFPYWDTYELVCQEVETTMETVSYAAQPGPLMERNGSLHETYFSYDYIPLFDDDGKVQGIYYQVTEVTGEILSRSRMTSLLRLSSVASRATDQKTLWKNVLHVLEDGKEDTPMISIHTVGEQMASISSQVHGDQAATTGEWLCQGSVGWPESNLATSNVLNLTSARGYAPFVQKSLESLEPVVLRSSDGGQVAALLEGCQYKGVACTSLVICPLQLSSGIAVGSLGIVLNPVRPYDDDHKHFVRVMARQIEDALKLAVFLEAQEELLKQTILQAQVEQHSLSRQLERSIQKARESDLRFFNFAKQAPVGIYVLNPDGSIQFANDAWLKLIGISKEAVENNSLKPWLATVHPDDLQNVHQQWQSLKEGISSALHEWRVLRRSESNNSQPDVAYLRSAAYAEVNGDGSLKAVTGITIDYSIEVAHLRETNAKMEAALEAKRAQENFMDMVSHEMRNPLHAIIQCAEEAEDLLNQLQKAHKAASPPSIITQKCSAAIDTILYCGGHQKQLIDDVLTMSKLDSNLLTICPVPACPGSLIRQVLKMFESSMRASGIESFVQLENSHLLKDTQRTVSIDPGRTLQILINLVGNAVKFLADREKKELHISLAASVTQSKLPGIRYAPSSPESNNSAGTFPEFPKEEEVYVHFSVKDTGPGLSEEQMDALFTRFRQSSPRTHAQYGGSGLGLFISRQLTELHGGHIGVASKLDHGSTFSFSLKGRKLAPVATDPNLNNLTPSQTLQMSNSETKAPPETQPERPEVSLVGHGVLIVEDNIINQQLLARQLRKHGMEVTCANHGEEALSVLKSSTWWNGTSDDHSHESRRQFSIILCDLEMPVMNGKTCVRHIRERQKAGLLHTHIPVFAVTGNARAFLQNALEWGFNDVVTKPFGMKTLLPLMQSYIETDRTEIHEGNDSRVNRDIMQSRALTYRRQDQVHRSRNEKQSVELMTQEKEATRLHNAQRAVLEGLHSEEQQLQLVKTQAEDTGDIDDIEKAEDDLRDVSRARIAISQFATVSEYIAKSSIATRTNQDIGNITIADLGYGAVGICNVEEIDTVKQKIGDVSVGSGGTGFIGIHGKVDYNAALAGRWTSGNKS</sequence>
<dbReference type="Gene3D" id="1.10.287.130">
    <property type="match status" value="1"/>
</dbReference>
<feature type="domain" description="Response regulatory" evidence="6">
    <location>
        <begin position="992"/>
        <end position="1127"/>
    </location>
</feature>
<name>A0A4S9TCX4_AURPU</name>
<gene>
    <name evidence="8" type="ORF">D6C91_04023</name>
</gene>
<evidence type="ECO:0000313" key="9">
    <source>
        <dbReference type="Proteomes" id="UP000308005"/>
    </source>
</evidence>
<feature type="compositionally biased region" description="Polar residues" evidence="4">
    <location>
        <begin position="955"/>
        <end position="973"/>
    </location>
</feature>
<dbReference type="Pfam" id="PF00072">
    <property type="entry name" value="Response_reg"/>
    <property type="match status" value="1"/>
</dbReference>
<dbReference type="SUPFAM" id="SSF55785">
    <property type="entry name" value="PYP-like sensor domain (PAS domain)"/>
    <property type="match status" value="1"/>
</dbReference>
<dbReference type="InterPro" id="IPR003661">
    <property type="entry name" value="HisK_dim/P_dom"/>
</dbReference>
<dbReference type="SUPFAM" id="SSF55781">
    <property type="entry name" value="GAF domain-like"/>
    <property type="match status" value="1"/>
</dbReference>
<accession>A0A4S9TCX4</accession>
<dbReference type="InterPro" id="IPR035965">
    <property type="entry name" value="PAS-like_dom_sf"/>
</dbReference>
<proteinExistence type="predicted"/>
<evidence type="ECO:0000259" key="5">
    <source>
        <dbReference type="PROSITE" id="PS50109"/>
    </source>
</evidence>
<dbReference type="Pfam" id="PF02518">
    <property type="entry name" value="HATPase_c"/>
    <property type="match status" value="1"/>
</dbReference>
<dbReference type="NCBIfam" id="TIGR00229">
    <property type="entry name" value="sensory_box"/>
    <property type="match status" value="1"/>
</dbReference>
<dbReference type="Gene3D" id="3.30.450.20">
    <property type="entry name" value="PAS domain"/>
    <property type="match status" value="2"/>
</dbReference>
<dbReference type="InterPro" id="IPR013655">
    <property type="entry name" value="PAS_fold_3"/>
</dbReference>
<keyword evidence="1 2" id="KW-0597">Phosphoprotein</keyword>
<dbReference type="Pfam" id="PF26131">
    <property type="entry name" value="PAS-like"/>
    <property type="match status" value="1"/>
</dbReference>
<dbReference type="GO" id="GO:0000155">
    <property type="term" value="F:phosphorelay sensor kinase activity"/>
    <property type="evidence" value="ECO:0007669"/>
    <property type="project" value="InterPro"/>
</dbReference>
<dbReference type="SUPFAM" id="SSF52172">
    <property type="entry name" value="CheY-like"/>
    <property type="match status" value="1"/>
</dbReference>
<dbReference type="CDD" id="cd17546">
    <property type="entry name" value="REC_hyHK_CKI1_RcsC-like"/>
    <property type="match status" value="1"/>
</dbReference>
<feature type="domain" description="PAS" evidence="7">
    <location>
        <begin position="524"/>
        <end position="600"/>
    </location>
</feature>
<dbReference type="Proteomes" id="UP000308005">
    <property type="component" value="Unassembled WGS sequence"/>
</dbReference>
<dbReference type="SUPFAM" id="SSF55874">
    <property type="entry name" value="ATPase domain of HSP90 chaperone/DNA topoisomerase II/histidine kinase"/>
    <property type="match status" value="1"/>
</dbReference>
<protein>
    <recommendedName>
        <fullName evidence="10">Histidine kinase HHK15p</fullName>
    </recommendedName>
</protein>
<dbReference type="SMART" id="SM00448">
    <property type="entry name" value="REC"/>
    <property type="match status" value="1"/>
</dbReference>
<dbReference type="Gene3D" id="3.30.565.10">
    <property type="entry name" value="Histidine kinase-like ATPase, C-terminal domain"/>
    <property type="match status" value="1"/>
</dbReference>
<evidence type="ECO:0000256" key="3">
    <source>
        <dbReference type="SAM" id="Coils"/>
    </source>
</evidence>
<dbReference type="SUPFAM" id="SSF47384">
    <property type="entry name" value="Homodimeric domain of signal transducing histidine kinase"/>
    <property type="match status" value="1"/>
</dbReference>
<dbReference type="PANTHER" id="PTHR43719:SF60">
    <property type="entry name" value="HISTIDINE KINASE G2"/>
    <property type="match status" value="1"/>
</dbReference>
<reference evidence="8 9" key="1">
    <citation type="submission" date="2018-10" db="EMBL/GenBank/DDBJ databases">
        <title>Fifty Aureobasidium pullulans genomes reveal a recombining polyextremotolerant generalist.</title>
        <authorList>
            <person name="Gostincar C."/>
            <person name="Turk M."/>
            <person name="Zajc J."/>
            <person name="Gunde-Cimerman N."/>
        </authorList>
    </citation>
    <scope>NUCLEOTIDE SEQUENCE [LARGE SCALE GENOMIC DNA]</scope>
    <source>
        <strain evidence="8 9">EXF-3863</strain>
    </source>
</reference>
<evidence type="ECO:0000256" key="2">
    <source>
        <dbReference type="PROSITE-ProRule" id="PRU00169"/>
    </source>
</evidence>
<dbReference type="PROSITE" id="PS50109">
    <property type="entry name" value="HIS_KIN"/>
    <property type="match status" value="1"/>
</dbReference>
<evidence type="ECO:0000313" key="8">
    <source>
        <dbReference type="EMBL" id="THZ22442.1"/>
    </source>
</evidence>
<dbReference type="PANTHER" id="PTHR43719">
    <property type="entry name" value="TWO-COMPONENT HISTIDINE KINASE"/>
    <property type="match status" value="1"/>
</dbReference>
<dbReference type="InterPro" id="IPR001789">
    <property type="entry name" value="Sig_transdc_resp-reg_receiver"/>
</dbReference>
<dbReference type="PRINTS" id="PR00344">
    <property type="entry name" value="BCTRLSENSOR"/>
</dbReference>
<keyword evidence="3" id="KW-0175">Coiled coil</keyword>
<dbReference type="InterPro" id="IPR036890">
    <property type="entry name" value="HATPase_C_sf"/>
</dbReference>
<dbReference type="InterPro" id="IPR005467">
    <property type="entry name" value="His_kinase_dom"/>
</dbReference>
<dbReference type="Pfam" id="PF08447">
    <property type="entry name" value="PAS_3"/>
    <property type="match status" value="1"/>
</dbReference>
<evidence type="ECO:0008006" key="10">
    <source>
        <dbReference type="Google" id="ProtNLM"/>
    </source>
</evidence>
<dbReference type="SMART" id="SM00091">
    <property type="entry name" value="PAS"/>
    <property type="match status" value="1"/>
</dbReference>
<evidence type="ECO:0000256" key="1">
    <source>
        <dbReference type="ARBA" id="ARBA00022553"/>
    </source>
</evidence>
<dbReference type="Pfam" id="PF00512">
    <property type="entry name" value="HisKA"/>
    <property type="match status" value="1"/>
</dbReference>
<dbReference type="SMART" id="SM00388">
    <property type="entry name" value="HisKA"/>
    <property type="match status" value="1"/>
</dbReference>
<feature type="coiled-coil region" evidence="3">
    <location>
        <begin position="650"/>
        <end position="708"/>
    </location>
</feature>
<evidence type="ECO:0000259" key="7">
    <source>
        <dbReference type="PROSITE" id="PS50112"/>
    </source>
</evidence>
<dbReference type="InterPro" id="IPR000014">
    <property type="entry name" value="PAS"/>
</dbReference>
<dbReference type="InterPro" id="IPR050956">
    <property type="entry name" value="2C_system_His_kinase"/>
</dbReference>